<organism evidence="4 5">
    <name type="scientific">Asaia lannensis NBRC 102526</name>
    <dbReference type="NCBI Taxonomy" id="1307926"/>
    <lineage>
        <taxon>Bacteria</taxon>
        <taxon>Pseudomonadati</taxon>
        <taxon>Pseudomonadota</taxon>
        <taxon>Alphaproteobacteria</taxon>
        <taxon>Acetobacterales</taxon>
        <taxon>Acetobacteraceae</taxon>
        <taxon>Asaia</taxon>
    </lineage>
</organism>
<keyword evidence="1" id="KW-0805">Transcription regulation</keyword>
<comment type="caution">
    <text evidence="4">The sequence shown here is derived from an EMBL/GenBank/DDBJ whole genome shotgun (WGS) entry which is preliminary data.</text>
</comment>
<dbReference type="EMBL" id="JAMXQU010000011">
    <property type="protein sequence ID" value="MCO6160844.1"/>
    <property type="molecule type" value="Genomic_DNA"/>
</dbReference>
<feature type="domain" description="HTH araC/xylS-type" evidence="3">
    <location>
        <begin position="196"/>
        <end position="294"/>
    </location>
</feature>
<dbReference type="PROSITE" id="PS01124">
    <property type="entry name" value="HTH_ARAC_FAMILY_2"/>
    <property type="match status" value="1"/>
</dbReference>
<dbReference type="SMART" id="SM00342">
    <property type="entry name" value="HTH_ARAC"/>
    <property type="match status" value="1"/>
</dbReference>
<dbReference type="PANTHER" id="PTHR43436:SF1">
    <property type="entry name" value="TRANSCRIPTIONAL REGULATORY PROTEIN"/>
    <property type="match status" value="1"/>
</dbReference>
<reference evidence="4 5" key="1">
    <citation type="submission" date="2022-06" db="EMBL/GenBank/DDBJ databases">
        <title>Whole-genome of Asaia lannensis strain LMG 27011T.</title>
        <authorList>
            <person name="Sombolestani A."/>
        </authorList>
    </citation>
    <scope>NUCLEOTIDE SEQUENCE [LARGE SCALE GENOMIC DNA]</scope>
    <source>
        <strain evidence="4 5">NBRC 102526</strain>
    </source>
</reference>
<sequence length="312" mass="35280">MTQTETPDQLAEVQALVRRHCTAMSTPTSLDFLTLYRCNNTTDPLLVVYEPRIYLIIQGAKTIRIHKRSFHYDQNHYLVATVDLPLSGRITQATPDSPYLAACIAFTPEEVAAIIAETSPDPGLDMPEHASLGLSPVTPDLLDVLRRMLLVLDHPSDRAFLAPMLKRELIYHVLKGDQRHVLYEIANTRSDASRINRALSLMRADFMQDISPAALCALAGMGKSTFYRKFQQVTGLSPMQYRKHLRLQEARRLMLDENRLAADAGFAVGYESPSQFTREYRALFGLPPHRDISRIRAIGVARYRELNEAVWA</sequence>
<keyword evidence="2" id="KW-0804">Transcription</keyword>
<dbReference type="Proteomes" id="UP001523401">
    <property type="component" value="Unassembled WGS sequence"/>
</dbReference>
<name>A0ABT1CLF8_9PROT</name>
<dbReference type="SUPFAM" id="SSF46689">
    <property type="entry name" value="Homeodomain-like"/>
    <property type="match status" value="2"/>
</dbReference>
<dbReference type="InterPro" id="IPR009057">
    <property type="entry name" value="Homeodomain-like_sf"/>
</dbReference>
<evidence type="ECO:0000256" key="1">
    <source>
        <dbReference type="ARBA" id="ARBA00023015"/>
    </source>
</evidence>
<dbReference type="PANTHER" id="PTHR43436">
    <property type="entry name" value="ARAC-FAMILY TRANSCRIPTIONAL REGULATOR"/>
    <property type="match status" value="1"/>
</dbReference>
<dbReference type="RefSeq" id="WP_252849870.1">
    <property type="nucleotide sequence ID" value="NZ_BAPW01000040.1"/>
</dbReference>
<dbReference type="Pfam" id="PF06719">
    <property type="entry name" value="AraC_N"/>
    <property type="match status" value="1"/>
</dbReference>
<dbReference type="Pfam" id="PF12833">
    <property type="entry name" value="HTH_18"/>
    <property type="match status" value="1"/>
</dbReference>
<evidence type="ECO:0000313" key="5">
    <source>
        <dbReference type="Proteomes" id="UP001523401"/>
    </source>
</evidence>
<evidence type="ECO:0000259" key="3">
    <source>
        <dbReference type="PROSITE" id="PS01124"/>
    </source>
</evidence>
<evidence type="ECO:0000313" key="4">
    <source>
        <dbReference type="EMBL" id="MCO6160844.1"/>
    </source>
</evidence>
<protein>
    <submittedName>
        <fullName evidence="4">AraC family transcriptional regulator</fullName>
    </submittedName>
</protein>
<gene>
    <name evidence="4" type="ORF">NF685_12460</name>
</gene>
<dbReference type="InterPro" id="IPR018060">
    <property type="entry name" value="HTH_AraC"/>
</dbReference>
<keyword evidence="5" id="KW-1185">Reference proteome</keyword>
<proteinExistence type="predicted"/>
<dbReference type="Gene3D" id="1.10.10.60">
    <property type="entry name" value="Homeodomain-like"/>
    <property type="match status" value="2"/>
</dbReference>
<accession>A0ABT1CLF8</accession>
<dbReference type="InterPro" id="IPR009594">
    <property type="entry name" value="Tscrpt_reg_HTH_AraC_N"/>
</dbReference>
<evidence type="ECO:0000256" key="2">
    <source>
        <dbReference type="ARBA" id="ARBA00023163"/>
    </source>
</evidence>